<keyword evidence="6" id="KW-1185">Reference proteome</keyword>
<evidence type="ECO:0000313" key="5">
    <source>
        <dbReference type="EMBL" id="KAL0003582.1"/>
    </source>
</evidence>
<evidence type="ECO:0000259" key="4">
    <source>
        <dbReference type="PROSITE" id="PS50405"/>
    </source>
</evidence>
<evidence type="ECO:0000256" key="1">
    <source>
        <dbReference type="ARBA" id="ARBA00012452"/>
    </source>
</evidence>
<proteinExistence type="predicted"/>
<organism evidence="5 6">
    <name type="scientific">Lithocarpus litseifolius</name>
    <dbReference type="NCBI Taxonomy" id="425828"/>
    <lineage>
        <taxon>Eukaryota</taxon>
        <taxon>Viridiplantae</taxon>
        <taxon>Streptophyta</taxon>
        <taxon>Embryophyta</taxon>
        <taxon>Tracheophyta</taxon>
        <taxon>Spermatophyta</taxon>
        <taxon>Magnoliopsida</taxon>
        <taxon>eudicotyledons</taxon>
        <taxon>Gunneridae</taxon>
        <taxon>Pentapetalae</taxon>
        <taxon>rosids</taxon>
        <taxon>fabids</taxon>
        <taxon>Fagales</taxon>
        <taxon>Fagaceae</taxon>
        <taxon>Lithocarpus</taxon>
    </lineage>
</organism>
<dbReference type="InterPro" id="IPR010987">
    <property type="entry name" value="Glutathione-S-Trfase_C-like"/>
</dbReference>
<evidence type="ECO:0000256" key="3">
    <source>
        <dbReference type="ARBA" id="ARBA00047960"/>
    </source>
</evidence>
<feature type="domain" description="GST C-terminal" evidence="4">
    <location>
        <begin position="1"/>
        <end position="88"/>
    </location>
</feature>
<dbReference type="AlphaFoldDB" id="A0AAW2CZS2"/>
<gene>
    <name evidence="5" type="ORF">SO802_017363</name>
</gene>
<dbReference type="SUPFAM" id="SSF47616">
    <property type="entry name" value="GST C-terminal domain-like"/>
    <property type="match status" value="1"/>
</dbReference>
<dbReference type="PANTHER" id="PTHR43900">
    <property type="entry name" value="GLUTATHIONE S-TRANSFERASE RHO"/>
    <property type="match status" value="1"/>
</dbReference>
<dbReference type="GO" id="GO:0043295">
    <property type="term" value="F:glutathione binding"/>
    <property type="evidence" value="ECO:0007669"/>
    <property type="project" value="TreeGrafter"/>
</dbReference>
<name>A0AAW2CZS2_9ROSI</name>
<reference evidence="5 6" key="1">
    <citation type="submission" date="2024-01" db="EMBL/GenBank/DDBJ databases">
        <title>A telomere-to-telomere, gap-free genome of sweet tea (Lithocarpus litseifolius).</title>
        <authorList>
            <person name="Zhou J."/>
        </authorList>
    </citation>
    <scope>NUCLEOTIDE SEQUENCE [LARGE SCALE GENOMIC DNA]</scope>
    <source>
        <strain evidence="5">Zhou-2022a</strain>
        <tissue evidence="5">Leaf</tissue>
    </source>
</reference>
<dbReference type="InterPro" id="IPR036282">
    <property type="entry name" value="Glutathione-S-Trfase_C_sf"/>
</dbReference>
<dbReference type="InterPro" id="IPR004046">
    <property type="entry name" value="GST_C"/>
</dbReference>
<dbReference type="Proteomes" id="UP001459277">
    <property type="component" value="Unassembled WGS sequence"/>
</dbReference>
<dbReference type="Gene3D" id="1.20.1050.10">
    <property type="match status" value="1"/>
</dbReference>
<evidence type="ECO:0000313" key="6">
    <source>
        <dbReference type="Proteomes" id="UP001459277"/>
    </source>
</evidence>
<sequence length="88" mass="10430">MNIKQDKVVFKQNEEKPSKVLDIYEKRLGEAWFLVSDEFYLADLSHLPNTQYLVSDTNKGNSFTSRENVGRWWDEISSRDSWKKVDDL</sequence>
<dbReference type="EC" id="2.5.1.18" evidence="1"/>
<dbReference type="GO" id="GO:0004364">
    <property type="term" value="F:glutathione transferase activity"/>
    <property type="evidence" value="ECO:0007669"/>
    <property type="project" value="UniProtKB-EC"/>
</dbReference>
<protein>
    <recommendedName>
        <fullName evidence="1">glutathione transferase</fullName>
        <ecNumber evidence="1">2.5.1.18</ecNumber>
    </recommendedName>
</protein>
<dbReference type="PANTHER" id="PTHR43900:SF96">
    <property type="entry name" value="GLUTATHIONE TRANSFERASE"/>
    <property type="match status" value="1"/>
</dbReference>
<comment type="caution">
    <text evidence="5">The sequence shown here is derived from an EMBL/GenBank/DDBJ whole genome shotgun (WGS) entry which is preliminary data.</text>
</comment>
<comment type="catalytic activity">
    <reaction evidence="3">
        <text>RX + glutathione = an S-substituted glutathione + a halide anion + H(+)</text>
        <dbReference type="Rhea" id="RHEA:16437"/>
        <dbReference type="ChEBI" id="CHEBI:15378"/>
        <dbReference type="ChEBI" id="CHEBI:16042"/>
        <dbReference type="ChEBI" id="CHEBI:17792"/>
        <dbReference type="ChEBI" id="CHEBI:57925"/>
        <dbReference type="ChEBI" id="CHEBI:90779"/>
        <dbReference type="EC" id="2.5.1.18"/>
    </reaction>
</comment>
<dbReference type="PROSITE" id="PS50405">
    <property type="entry name" value="GST_CTER"/>
    <property type="match status" value="1"/>
</dbReference>
<accession>A0AAW2CZS2</accession>
<dbReference type="Pfam" id="PF00043">
    <property type="entry name" value="GST_C"/>
    <property type="match status" value="1"/>
</dbReference>
<dbReference type="GO" id="GO:0005737">
    <property type="term" value="C:cytoplasm"/>
    <property type="evidence" value="ECO:0007669"/>
    <property type="project" value="TreeGrafter"/>
</dbReference>
<evidence type="ECO:0000256" key="2">
    <source>
        <dbReference type="ARBA" id="ARBA00022679"/>
    </source>
</evidence>
<keyword evidence="2" id="KW-0808">Transferase</keyword>
<dbReference type="EMBL" id="JAZDWU010000005">
    <property type="protein sequence ID" value="KAL0003582.1"/>
    <property type="molecule type" value="Genomic_DNA"/>
</dbReference>
<dbReference type="GO" id="GO:0006749">
    <property type="term" value="P:glutathione metabolic process"/>
    <property type="evidence" value="ECO:0007669"/>
    <property type="project" value="TreeGrafter"/>
</dbReference>